<evidence type="ECO:0000313" key="3">
    <source>
        <dbReference type="EMBL" id="SFR73939.1"/>
    </source>
</evidence>
<dbReference type="InterPro" id="IPR026870">
    <property type="entry name" value="Zinc_ribbon_dom"/>
</dbReference>
<evidence type="ECO:0000313" key="4">
    <source>
        <dbReference type="Proteomes" id="UP000214760"/>
    </source>
</evidence>
<dbReference type="AlphaFoldDB" id="A0A1I6J4S0"/>
<sequence>MKCPNCGAEVKDGSLFCDACGYKFETAAANSTAASGVPAEENVPAKKTGKMIPIVIGGAVVVGAAAFFASNFLKPNNNKFIDLQAAAIKSAYLDPLETMYKPMKDKVSTDLTLTAKMPGAGQMSDVLDKTALIMKMDGDKQNCTMNVAFRYNNADVLTGLLYTDGKKIDMASPSLNNKVYSGNLVEMTKKLTGHNDDSISFDDINELQLSEEKQKEIAKRYGDLIRGVLTDKNLTIEKNQKLDFSVSAITSEDAKNALDGKSFTKYTFVPTEEDYKTLMQKLGDTLEKDTDLKDWYTKYQEYEKMAYPQMPTYDEILSKVKENGDNASKNLTDLELKWTVYADDKQARYIRVETKNASAFEMAFAEDGAQTADCITFGDDFAFCNSFTKNGSVCSGSMSFNNYKLNYNNVDTSKPSVMGLFYGSYNAEGVSLEVKEADNATDYEVKVMGATINLNATNSSTAVKPEGDVVDISNYTEEDYQNLVMELSNDFQQLMMSDPNLQELAMIAFGGMF</sequence>
<proteinExistence type="predicted"/>
<dbReference type="Proteomes" id="UP000214760">
    <property type="component" value="Unassembled WGS sequence"/>
</dbReference>
<gene>
    <name evidence="3" type="ORF">SAMN02910262_01188</name>
</gene>
<evidence type="ECO:0000259" key="2">
    <source>
        <dbReference type="Pfam" id="PF13240"/>
    </source>
</evidence>
<keyword evidence="1" id="KW-0472">Membrane</keyword>
<reference evidence="3 4" key="1">
    <citation type="submission" date="2016-10" db="EMBL/GenBank/DDBJ databases">
        <authorList>
            <person name="de Groot N.N."/>
        </authorList>
    </citation>
    <scope>NUCLEOTIDE SEQUENCE [LARGE SCALE GENOMIC DNA]</scope>
    <source>
        <strain evidence="3 4">F</strain>
    </source>
</reference>
<dbReference type="RefSeq" id="WP_031474950.1">
    <property type="nucleotide sequence ID" value="NZ_FOZC01000005.1"/>
</dbReference>
<name>A0A1I6J4S0_9FIRM</name>
<keyword evidence="1" id="KW-1133">Transmembrane helix</keyword>
<protein>
    <submittedName>
        <fullName evidence="3">Zinc-ribbon domain-containing protein</fullName>
    </submittedName>
</protein>
<accession>A0A1I6J4S0</accession>
<feature type="domain" description="Zinc-ribbon" evidence="2">
    <location>
        <begin position="2"/>
        <end position="23"/>
    </location>
</feature>
<keyword evidence="1" id="KW-0812">Transmembrane</keyword>
<organism evidence="3 4">
    <name type="scientific">[Clostridium] aminophilum</name>
    <dbReference type="NCBI Taxonomy" id="1526"/>
    <lineage>
        <taxon>Bacteria</taxon>
        <taxon>Bacillati</taxon>
        <taxon>Bacillota</taxon>
        <taxon>Clostridia</taxon>
        <taxon>Lachnospirales</taxon>
        <taxon>Lachnospiraceae</taxon>
    </lineage>
</organism>
<dbReference type="Pfam" id="PF13240">
    <property type="entry name" value="Zn_Ribbon_1"/>
    <property type="match status" value="1"/>
</dbReference>
<feature type="transmembrane region" description="Helical" evidence="1">
    <location>
        <begin position="51"/>
        <end position="73"/>
    </location>
</feature>
<dbReference type="EMBL" id="FOZC01000005">
    <property type="protein sequence ID" value="SFR73939.1"/>
    <property type="molecule type" value="Genomic_DNA"/>
</dbReference>
<evidence type="ECO:0000256" key="1">
    <source>
        <dbReference type="SAM" id="Phobius"/>
    </source>
</evidence>